<name>F0YDB7_AURAN</name>
<dbReference type="RefSeq" id="XP_009038464.1">
    <property type="nucleotide sequence ID" value="XM_009040216.1"/>
</dbReference>
<organism evidence="3">
    <name type="scientific">Aureococcus anophagefferens</name>
    <name type="common">Harmful bloom alga</name>
    <dbReference type="NCBI Taxonomy" id="44056"/>
    <lineage>
        <taxon>Eukaryota</taxon>
        <taxon>Sar</taxon>
        <taxon>Stramenopiles</taxon>
        <taxon>Ochrophyta</taxon>
        <taxon>Pelagophyceae</taxon>
        <taxon>Pelagomonadales</taxon>
        <taxon>Pelagomonadaceae</taxon>
        <taxon>Aureococcus</taxon>
    </lineage>
</organism>
<dbReference type="KEGG" id="aaf:AURANDRAFT_65369"/>
<keyword evidence="3" id="KW-1185">Reference proteome</keyword>
<dbReference type="InParanoid" id="F0YDB7"/>
<evidence type="ECO:0000313" key="3">
    <source>
        <dbReference type="Proteomes" id="UP000002729"/>
    </source>
</evidence>
<dbReference type="AlphaFoldDB" id="F0YDB7"/>
<dbReference type="Gene3D" id="2.60.120.620">
    <property type="entry name" value="q2cbj1_9rhob like domain"/>
    <property type="match status" value="1"/>
</dbReference>
<sequence length="392" mass="40926">MQKLTVQLAFAEPPCALALQLPEHWGSRSVARGVVGPVLKKKRCDVTVDDVELTVGGAALAATTLVSDVDWGEPAVAVLRLKRSAAPAPTPTPAPEPEATAPEPPKATAPEPKPPAPKPMRPRYRPTQPPEAALGCRDQYASRILAGVERGARADAFAAAVAAEVRREPWYGELDGRNESARPLYQVMFKVALAGLAERVRGPAARRSLLGIAVALARNGLLDWGWPWSLRRMLGLAAVEFAALGATGATAAGLAACDPRNADAVAARVAAAVARDGVAVVDGCFGGAVAEFAHAEAAAAAHRFAPAEVGVGAASGYDGSRRSDAIYWLDGADEHRPALAALVCALRQFGEQLGPRLFAAEGRPLCANQPVSWDVGAKLQNSLARSNRSEFG</sequence>
<reference evidence="2 3" key="1">
    <citation type="journal article" date="2011" name="Proc. Natl. Acad. Sci. U.S.A.">
        <title>Niche of harmful alga Aureococcus anophagefferens revealed through ecogenomics.</title>
        <authorList>
            <person name="Gobler C.J."/>
            <person name="Berry D.L."/>
            <person name="Dyhrman S.T."/>
            <person name="Wilhelm S.W."/>
            <person name="Salamov A."/>
            <person name="Lobanov A.V."/>
            <person name="Zhang Y."/>
            <person name="Collier J.L."/>
            <person name="Wurch L.L."/>
            <person name="Kustka A.B."/>
            <person name="Dill B.D."/>
            <person name="Shah M."/>
            <person name="VerBerkmoes N.C."/>
            <person name="Kuo A."/>
            <person name="Terry A."/>
            <person name="Pangilinan J."/>
            <person name="Lindquist E.A."/>
            <person name="Lucas S."/>
            <person name="Paulsen I.T."/>
            <person name="Hattenrath-Lehmann T.K."/>
            <person name="Talmage S.C."/>
            <person name="Walker E.A."/>
            <person name="Koch F."/>
            <person name="Burson A.M."/>
            <person name="Marcoval M.A."/>
            <person name="Tang Y.Z."/>
            <person name="Lecleir G.R."/>
            <person name="Coyne K.J."/>
            <person name="Berg G.M."/>
            <person name="Bertrand E.M."/>
            <person name="Saito M.A."/>
            <person name="Gladyshev V.N."/>
            <person name="Grigoriev I.V."/>
        </authorList>
    </citation>
    <scope>NUCLEOTIDE SEQUENCE [LARGE SCALE GENOMIC DNA]</scope>
    <source>
        <strain evidence="3">CCMP 1984</strain>
    </source>
</reference>
<evidence type="ECO:0000313" key="2">
    <source>
        <dbReference type="EMBL" id="EGB06713.1"/>
    </source>
</evidence>
<protein>
    <submittedName>
        <fullName evidence="2">Uncharacterized protein</fullName>
    </submittedName>
</protein>
<dbReference type="GeneID" id="20225300"/>
<gene>
    <name evidence="2" type="ORF">AURANDRAFT_65369</name>
</gene>
<evidence type="ECO:0000256" key="1">
    <source>
        <dbReference type="SAM" id="MobiDB-lite"/>
    </source>
</evidence>
<proteinExistence type="predicted"/>
<feature type="compositionally biased region" description="Pro residues" evidence="1">
    <location>
        <begin position="88"/>
        <end position="119"/>
    </location>
</feature>
<feature type="region of interest" description="Disordered" evidence="1">
    <location>
        <begin position="85"/>
        <end position="132"/>
    </location>
</feature>
<dbReference type="Proteomes" id="UP000002729">
    <property type="component" value="Unassembled WGS sequence"/>
</dbReference>
<dbReference type="EMBL" id="GL833133">
    <property type="protein sequence ID" value="EGB06713.1"/>
    <property type="molecule type" value="Genomic_DNA"/>
</dbReference>
<accession>F0YDB7</accession>